<dbReference type="AlphaFoldDB" id="A0A7Y0AIG4"/>
<protein>
    <submittedName>
        <fullName evidence="1">Uncharacterized protein</fullName>
    </submittedName>
</protein>
<reference evidence="1 2" key="1">
    <citation type="submission" date="2020-04" db="EMBL/GenBank/DDBJ databases">
        <title>Hymenobacter polaris sp. nov., isolated from Arctic soil.</title>
        <authorList>
            <person name="Dahal R.H."/>
        </authorList>
    </citation>
    <scope>NUCLEOTIDE SEQUENCE [LARGE SCALE GENOMIC DNA]</scope>
    <source>
        <strain evidence="1 2">RP-2-7</strain>
    </source>
</reference>
<organism evidence="1 2">
    <name type="scientific">Hymenobacter polaris</name>
    <dbReference type="NCBI Taxonomy" id="2682546"/>
    <lineage>
        <taxon>Bacteria</taxon>
        <taxon>Pseudomonadati</taxon>
        <taxon>Bacteroidota</taxon>
        <taxon>Cytophagia</taxon>
        <taxon>Cytophagales</taxon>
        <taxon>Hymenobacteraceae</taxon>
        <taxon>Hymenobacter</taxon>
    </lineage>
</organism>
<accession>A0A7Y0AIG4</accession>
<gene>
    <name evidence="1" type="ORF">HHL22_22225</name>
</gene>
<dbReference type="RefSeq" id="WP_169533633.1">
    <property type="nucleotide sequence ID" value="NZ_JABBGH010000004.1"/>
</dbReference>
<name>A0A7Y0AIG4_9BACT</name>
<proteinExistence type="predicted"/>
<sequence length="155" mass="17151">MEISSIDQEITDFDWYAVDPNGYLVQFSSCGGTLPSSVASSSEALSQLHHYFLTLSTETTTAHFNPNLPVVVPSLSDSHAYNRYIQAYATSAKRGLFVFDKTDLADYDNYYHLVAYPARPLLLTELPPAIRALISRTRLPFAIASIATLNANDIN</sequence>
<evidence type="ECO:0000313" key="2">
    <source>
        <dbReference type="Proteomes" id="UP000559626"/>
    </source>
</evidence>
<keyword evidence="2" id="KW-1185">Reference proteome</keyword>
<dbReference type="Proteomes" id="UP000559626">
    <property type="component" value="Unassembled WGS sequence"/>
</dbReference>
<dbReference type="EMBL" id="JABBGH010000004">
    <property type="protein sequence ID" value="NML67927.1"/>
    <property type="molecule type" value="Genomic_DNA"/>
</dbReference>
<evidence type="ECO:0000313" key="1">
    <source>
        <dbReference type="EMBL" id="NML67927.1"/>
    </source>
</evidence>
<comment type="caution">
    <text evidence="1">The sequence shown here is derived from an EMBL/GenBank/DDBJ whole genome shotgun (WGS) entry which is preliminary data.</text>
</comment>